<dbReference type="GO" id="GO:0005886">
    <property type="term" value="C:plasma membrane"/>
    <property type="evidence" value="ECO:0007669"/>
    <property type="project" value="UniProtKB-SubCell"/>
</dbReference>
<dbReference type="GO" id="GO:0005911">
    <property type="term" value="C:cell-cell junction"/>
    <property type="evidence" value="ECO:0007669"/>
    <property type="project" value="TreeGrafter"/>
</dbReference>
<dbReference type="PANTHER" id="PTHR24025:SF23">
    <property type="entry name" value="NEURAL-CADHERIN"/>
    <property type="match status" value="1"/>
</dbReference>
<dbReference type="CDD" id="cd11304">
    <property type="entry name" value="Cadherin_repeat"/>
    <property type="match status" value="7"/>
</dbReference>
<feature type="domain" description="Cadherin" evidence="16">
    <location>
        <begin position="149"/>
        <end position="273"/>
    </location>
</feature>
<evidence type="ECO:0000256" key="6">
    <source>
        <dbReference type="ARBA" id="ARBA00022737"/>
    </source>
</evidence>
<reference evidence="17" key="1">
    <citation type="submission" date="2021-02" db="EMBL/GenBank/DDBJ databases">
        <authorList>
            <person name="Nowell W R."/>
        </authorList>
    </citation>
    <scope>NUCLEOTIDE SEQUENCE</scope>
    <source>
        <strain evidence="17">Ploen Becks lab</strain>
    </source>
</reference>
<feature type="domain" description="Cadherin" evidence="16">
    <location>
        <begin position="645"/>
        <end position="751"/>
    </location>
</feature>
<dbReference type="SUPFAM" id="SSF49313">
    <property type="entry name" value="Cadherin-like"/>
    <property type="match status" value="6"/>
</dbReference>
<proteinExistence type="predicted"/>
<accession>A0A813MQ73</accession>
<evidence type="ECO:0000256" key="15">
    <source>
        <dbReference type="SAM" id="SignalP"/>
    </source>
</evidence>
<feature type="domain" description="Cadherin" evidence="16">
    <location>
        <begin position="772"/>
        <end position="892"/>
    </location>
</feature>
<dbReference type="PRINTS" id="PR00205">
    <property type="entry name" value="CADHERIN"/>
</dbReference>
<feature type="domain" description="Cadherin" evidence="16">
    <location>
        <begin position="394"/>
        <end position="525"/>
    </location>
</feature>
<keyword evidence="9 14" id="KW-1133">Transmembrane helix</keyword>
<feature type="region of interest" description="Disordered" evidence="13">
    <location>
        <begin position="1054"/>
        <end position="1089"/>
    </location>
</feature>
<evidence type="ECO:0000256" key="14">
    <source>
        <dbReference type="SAM" id="Phobius"/>
    </source>
</evidence>
<evidence type="ECO:0000256" key="12">
    <source>
        <dbReference type="PROSITE-ProRule" id="PRU00043"/>
    </source>
</evidence>
<evidence type="ECO:0000256" key="9">
    <source>
        <dbReference type="ARBA" id="ARBA00022989"/>
    </source>
</evidence>
<dbReference type="InterPro" id="IPR050971">
    <property type="entry name" value="Cadherin-domain_protein"/>
</dbReference>
<keyword evidence="3 14" id="KW-0812">Transmembrane</keyword>
<feature type="compositionally biased region" description="Low complexity" evidence="13">
    <location>
        <begin position="1133"/>
        <end position="1142"/>
    </location>
</feature>
<feature type="region of interest" description="Disordered" evidence="13">
    <location>
        <begin position="1133"/>
        <end position="1155"/>
    </location>
</feature>
<comment type="caution">
    <text evidence="17">The sequence shown here is derived from an EMBL/GenBank/DDBJ whole genome shotgun (WGS) entry which is preliminary data.</text>
</comment>
<dbReference type="Gene3D" id="2.60.40.60">
    <property type="entry name" value="Cadherins"/>
    <property type="match status" value="7"/>
</dbReference>
<protein>
    <recommendedName>
        <fullName evidence="16">Cadherin domain-containing protein</fullName>
    </recommendedName>
</protein>
<name>A0A813MQ73_9BILA</name>
<keyword evidence="7 12" id="KW-0106">Calcium</keyword>
<evidence type="ECO:0000256" key="4">
    <source>
        <dbReference type="ARBA" id="ARBA00022723"/>
    </source>
</evidence>
<dbReference type="FunFam" id="2.60.40.60:FF:000123">
    <property type="entry name" value="Protocadherin beta 4"/>
    <property type="match status" value="1"/>
</dbReference>
<dbReference type="GO" id="GO:0005509">
    <property type="term" value="F:calcium ion binding"/>
    <property type="evidence" value="ECO:0007669"/>
    <property type="project" value="UniProtKB-UniRule"/>
</dbReference>
<dbReference type="Pfam" id="PF00028">
    <property type="entry name" value="Cadherin"/>
    <property type="match status" value="3"/>
</dbReference>
<dbReference type="PROSITE" id="PS50268">
    <property type="entry name" value="CADHERIN_2"/>
    <property type="match status" value="7"/>
</dbReference>
<dbReference type="EMBL" id="CAJNOC010000193">
    <property type="protein sequence ID" value="CAF0725228.1"/>
    <property type="molecule type" value="Genomic_DNA"/>
</dbReference>
<dbReference type="OrthoDB" id="6252479at2759"/>
<keyword evidence="8" id="KW-0130">Cell adhesion</keyword>
<keyword evidence="6" id="KW-0677">Repeat</keyword>
<evidence type="ECO:0000256" key="5">
    <source>
        <dbReference type="ARBA" id="ARBA00022729"/>
    </source>
</evidence>
<organism evidence="17 18">
    <name type="scientific">Brachionus calyciflorus</name>
    <dbReference type="NCBI Taxonomy" id="104777"/>
    <lineage>
        <taxon>Eukaryota</taxon>
        <taxon>Metazoa</taxon>
        <taxon>Spiralia</taxon>
        <taxon>Gnathifera</taxon>
        <taxon>Rotifera</taxon>
        <taxon>Eurotatoria</taxon>
        <taxon>Monogononta</taxon>
        <taxon>Pseudotrocha</taxon>
        <taxon>Ploima</taxon>
        <taxon>Brachionidae</taxon>
        <taxon>Brachionus</taxon>
    </lineage>
</organism>
<evidence type="ECO:0000313" key="18">
    <source>
        <dbReference type="Proteomes" id="UP000663879"/>
    </source>
</evidence>
<feature type="domain" description="Cadherin" evidence="16">
    <location>
        <begin position="562"/>
        <end position="644"/>
    </location>
</feature>
<feature type="chain" id="PRO_5032743534" description="Cadherin domain-containing protein" evidence="15">
    <location>
        <begin position="18"/>
        <end position="1338"/>
    </location>
</feature>
<keyword evidence="5 15" id="KW-0732">Signal</keyword>
<dbReference type="InterPro" id="IPR002126">
    <property type="entry name" value="Cadherin-like_dom"/>
</dbReference>
<keyword evidence="11" id="KW-0325">Glycoprotein</keyword>
<dbReference type="GO" id="GO:0007156">
    <property type="term" value="P:homophilic cell adhesion via plasma membrane adhesion molecules"/>
    <property type="evidence" value="ECO:0007669"/>
    <property type="project" value="InterPro"/>
</dbReference>
<dbReference type="SMART" id="SM00112">
    <property type="entry name" value="CA"/>
    <property type="match status" value="6"/>
</dbReference>
<evidence type="ECO:0000313" key="17">
    <source>
        <dbReference type="EMBL" id="CAF0725228.1"/>
    </source>
</evidence>
<dbReference type="InterPro" id="IPR015919">
    <property type="entry name" value="Cadherin-like_sf"/>
</dbReference>
<dbReference type="PANTHER" id="PTHR24025">
    <property type="entry name" value="DESMOGLEIN FAMILY MEMBER"/>
    <property type="match status" value="1"/>
</dbReference>
<feature type="signal peptide" evidence="15">
    <location>
        <begin position="1"/>
        <end position="17"/>
    </location>
</feature>
<evidence type="ECO:0000256" key="13">
    <source>
        <dbReference type="SAM" id="MobiDB-lite"/>
    </source>
</evidence>
<keyword evidence="10 14" id="KW-0472">Membrane</keyword>
<keyword evidence="18" id="KW-1185">Reference proteome</keyword>
<keyword evidence="2" id="KW-1003">Cell membrane</keyword>
<dbReference type="Proteomes" id="UP000663879">
    <property type="component" value="Unassembled WGS sequence"/>
</dbReference>
<dbReference type="PROSITE" id="PS00232">
    <property type="entry name" value="CADHERIN_1"/>
    <property type="match status" value="4"/>
</dbReference>
<evidence type="ECO:0000259" key="16">
    <source>
        <dbReference type="PROSITE" id="PS50268"/>
    </source>
</evidence>
<sequence length="1338" mass="152763">MVLSIFVLLSISHLVCLINTQSTNVFRFEPIIILEEPPIGHLVLDLAQKLDIKDLATSDYKFRFYSPHSLTSHYFLIDQLTGHVKTQRTLDREYLCENKVCGPCTKINNCSLPIEIVATQAQSHNHKIQKFVSFDVIIEDKNEFAPKFPNEVLILNISEGAPVNFSIPIDPAVDRDSHQTQIKYTIVPIDDKISNYEQELKRLNSKLKLNFDESSTSQSQLNLILIEPFDYEQEKDVRFKIEASDGPSGPKTLTGSCLVILKIIDINDNLPVFDRNQYEYRLDEDKAIAGTRLIRVHATDKDDGLNGLVRYSLDQIDNFQIDEVTGWISVVNNLDYEINPTYRLTVKAQDSGLTNSMPVYTNCIIYLNDVNDNYPQINVTLTNSIDDFNTNLSMNSQNEIELSEWTMPNTFIAQILVNDMDSGLNGKVKLEIKEYRKNTEEFNEYDSQEEENDLMENLQESSDFGLVHLFNNIYSIMLKQSLDRESHDTYLIYITASDYGLPIPLKTSFKLKIKIKDENDNKPVFLVIPNKTKFDNYTKKVLGYEFIIDELTDQIDEKWVDIGHVKAVDNDLGKNGIVFYSLRNDNGSFRINNLTGLIQAKNTILDRESKEEFKFLVLASDGLNSENTSVLIKLNDLNDNQPRFEKNVYNFQIYENYLSEKVYAKIRAHDMDKMGSNFSKISYSLIDKNDFFKIDSKTGDLYQVKEFDFEKIEFFEFKIMAYDNFNKTPSLNSTCLIQIEVIDLNDHAPLIESPKDNEFPLMFTFNSLTNDSITENNKIISKLTRIVARDFDSGLNSVLKYKIEKQIRLKMQKSLFMDEQETNIFRIDSKNGNLYTRLDLVKKMNKPKRHSDTRLVGSFSLGNSDYEIDQKQSGIYGLILNISDSNENNPQSIKFYMFIALVTNQSDYTSQVSLLKSIINETGLNSEDLSEYDYDDDKLEDSKFNQVVSQFENLKIRKKSNGKVGHMKQKNSNKNGLDQFFGLLNLNNSNSLSYILVFLISIFVFLIVLISSLCLFSIYYKKMKQKKLNSSAKKHLCEIYTDSKKATLVTKSSASPSSLTSSEFINLNSNRNSTDDDEDDNGGFSKPNFIKDSIREEERAILIVNTSSEDNSHNLVSSSSLGNKNNQLLVLVSSSSSSTTSPSDKKDSNESLTSTTLSSKISNNFKTFKNSNPSSNTSSPKQTILLANEYSNSYRTLPVNRNLKNNNKIEAASKQLNLPVNELFKRYELKKQAMNGVLDSSGSMSSLNSLTLNRKINLDLKSNEATVCGSPRLVQRNFNLNPIINITTNENNEIPDYFFKDEKEHRMFLPSAKNNKILNLKQIVVDTKTATNCSKTDL</sequence>
<keyword evidence="4" id="KW-0479">Metal-binding</keyword>
<dbReference type="InterPro" id="IPR020894">
    <property type="entry name" value="Cadherin_CS"/>
</dbReference>
<gene>
    <name evidence="17" type="ORF">OXX778_LOCUS2470</name>
</gene>
<evidence type="ECO:0000256" key="7">
    <source>
        <dbReference type="ARBA" id="ARBA00022837"/>
    </source>
</evidence>
<evidence type="ECO:0000256" key="11">
    <source>
        <dbReference type="ARBA" id="ARBA00023180"/>
    </source>
</evidence>
<evidence type="ECO:0000256" key="10">
    <source>
        <dbReference type="ARBA" id="ARBA00023136"/>
    </source>
</evidence>
<comment type="subcellular location">
    <subcellularLocation>
        <location evidence="1">Cell membrane</location>
        <topology evidence="1">Single-pass type I membrane protein</topology>
    </subcellularLocation>
</comment>
<dbReference type="FunFam" id="2.60.40.60:FF:000020">
    <property type="entry name" value="Dachsous cadherin-related 1b"/>
    <property type="match status" value="1"/>
</dbReference>
<evidence type="ECO:0000256" key="1">
    <source>
        <dbReference type="ARBA" id="ARBA00004251"/>
    </source>
</evidence>
<feature type="domain" description="Cadherin" evidence="16">
    <location>
        <begin position="33"/>
        <end position="148"/>
    </location>
</feature>
<feature type="domain" description="Cadherin" evidence="16">
    <location>
        <begin position="274"/>
        <end position="377"/>
    </location>
</feature>
<evidence type="ECO:0000256" key="2">
    <source>
        <dbReference type="ARBA" id="ARBA00022475"/>
    </source>
</evidence>
<evidence type="ECO:0000256" key="8">
    <source>
        <dbReference type="ARBA" id="ARBA00022889"/>
    </source>
</evidence>
<feature type="compositionally biased region" description="Polar residues" evidence="13">
    <location>
        <begin position="1063"/>
        <end position="1072"/>
    </location>
</feature>
<evidence type="ECO:0000256" key="3">
    <source>
        <dbReference type="ARBA" id="ARBA00022692"/>
    </source>
</evidence>
<feature type="transmembrane region" description="Helical" evidence="14">
    <location>
        <begin position="994"/>
        <end position="1020"/>
    </location>
</feature>